<dbReference type="SUPFAM" id="SSF63712">
    <property type="entry name" value="Nicotinic receptor ligand binding domain-like"/>
    <property type="match status" value="1"/>
</dbReference>
<proteinExistence type="predicted"/>
<reference evidence="2" key="1">
    <citation type="journal article" date="2023" name="Mol. Biol. Evol.">
        <title>Third-Generation Sequencing Reveals the Adaptive Role of the Epigenome in Three Deep-Sea Polychaetes.</title>
        <authorList>
            <person name="Perez M."/>
            <person name="Aroh O."/>
            <person name="Sun Y."/>
            <person name="Lan Y."/>
            <person name="Juniper S.K."/>
            <person name="Young C.R."/>
            <person name="Angers B."/>
            <person name="Qian P.Y."/>
        </authorList>
    </citation>
    <scope>NUCLEOTIDE SEQUENCE</scope>
    <source>
        <strain evidence="2">P08H-3</strain>
    </source>
</reference>
<dbReference type="InterPro" id="IPR006202">
    <property type="entry name" value="Neur_chan_lig-bd"/>
</dbReference>
<protein>
    <recommendedName>
        <fullName evidence="1">Neurotransmitter-gated ion-channel ligand-binding domain-containing protein</fullName>
    </recommendedName>
</protein>
<gene>
    <name evidence="2" type="ORF">LSH36_298g01072</name>
</gene>
<dbReference type="InterPro" id="IPR036734">
    <property type="entry name" value="Neur_chan_lig-bd_sf"/>
</dbReference>
<feature type="domain" description="Neurotransmitter-gated ion-channel ligand-binding" evidence="1">
    <location>
        <begin position="3"/>
        <end position="84"/>
    </location>
</feature>
<dbReference type="AlphaFoldDB" id="A0AAD9JHQ5"/>
<comment type="caution">
    <text evidence="2">The sequence shown here is derived from an EMBL/GenBank/DDBJ whole genome shotgun (WGS) entry which is preliminary data.</text>
</comment>
<dbReference type="Pfam" id="PF02931">
    <property type="entry name" value="Neur_chan_LBD"/>
    <property type="match status" value="1"/>
</dbReference>
<sequence length="87" mass="10320">MSELIIEADRLWRPEFAVINGYSINICLKTSLFRAEKIYENYSNFRAIISHKGMIRWEPGGVFKTMCTIDITYYPFDEQVRPIKHRS</sequence>
<name>A0AAD9JHQ5_9ANNE</name>
<dbReference type="Proteomes" id="UP001208570">
    <property type="component" value="Unassembled WGS sequence"/>
</dbReference>
<evidence type="ECO:0000259" key="1">
    <source>
        <dbReference type="Pfam" id="PF02931"/>
    </source>
</evidence>
<keyword evidence="3" id="KW-1185">Reference proteome</keyword>
<organism evidence="2 3">
    <name type="scientific">Paralvinella palmiformis</name>
    <dbReference type="NCBI Taxonomy" id="53620"/>
    <lineage>
        <taxon>Eukaryota</taxon>
        <taxon>Metazoa</taxon>
        <taxon>Spiralia</taxon>
        <taxon>Lophotrochozoa</taxon>
        <taxon>Annelida</taxon>
        <taxon>Polychaeta</taxon>
        <taxon>Sedentaria</taxon>
        <taxon>Canalipalpata</taxon>
        <taxon>Terebellida</taxon>
        <taxon>Terebelliformia</taxon>
        <taxon>Alvinellidae</taxon>
        <taxon>Paralvinella</taxon>
    </lineage>
</organism>
<evidence type="ECO:0000313" key="3">
    <source>
        <dbReference type="Proteomes" id="UP001208570"/>
    </source>
</evidence>
<dbReference type="Gene3D" id="2.70.170.10">
    <property type="entry name" value="Neurotransmitter-gated ion-channel ligand-binding domain"/>
    <property type="match status" value="1"/>
</dbReference>
<dbReference type="GO" id="GO:0016020">
    <property type="term" value="C:membrane"/>
    <property type="evidence" value="ECO:0007669"/>
    <property type="project" value="InterPro"/>
</dbReference>
<evidence type="ECO:0000313" key="2">
    <source>
        <dbReference type="EMBL" id="KAK2153393.1"/>
    </source>
</evidence>
<accession>A0AAD9JHQ5</accession>
<dbReference type="EMBL" id="JAODUP010000298">
    <property type="protein sequence ID" value="KAK2153393.1"/>
    <property type="molecule type" value="Genomic_DNA"/>
</dbReference>
<dbReference type="GO" id="GO:0005230">
    <property type="term" value="F:extracellular ligand-gated monoatomic ion channel activity"/>
    <property type="evidence" value="ECO:0007669"/>
    <property type="project" value="InterPro"/>
</dbReference>